<dbReference type="InterPro" id="IPR013083">
    <property type="entry name" value="Znf_RING/FYVE/PHD"/>
</dbReference>
<dbReference type="InterPro" id="IPR019786">
    <property type="entry name" value="Zinc_finger_PHD-type_CS"/>
</dbReference>
<comment type="function">
    <text evidence="11">Component of an histone acetyltransferase complex.</text>
</comment>
<dbReference type="EMBL" id="VUJU01000384">
    <property type="protein sequence ID" value="KAF0770804.1"/>
    <property type="molecule type" value="Genomic_DNA"/>
</dbReference>
<feature type="site" description="Histone H3K4me3 binding" evidence="8">
    <location>
        <position position="238"/>
    </location>
</feature>
<dbReference type="InterPro" id="IPR024610">
    <property type="entry name" value="ING_N_histone-binding"/>
</dbReference>
<dbReference type="OrthoDB" id="5411773at2759"/>
<reference evidence="14 15" key="1">
    <citation type="submission" date="2019-08" db="EMBL/GenBank/DDBJ databases">
        <title>Whole genome of Aphis craccivora.</title>
        <authorList>
            <person name="Voronova N.V."/>
            <person name="Shulinski R.S."/>
            <person name="Bandarenka Y.V."/>
            <person name="Zhorov D.G."/>
            <person name="Warner D."/>
        </authorList>
    </citation>
    <scope>NUCLEOTIDE SEQUENCE [LARGE SCALE GENOMIC DNA]</scope>
    <source>
        <strain evidence="14">180601</strain>
        <tissue evidence="14">Whole Body</tissue>
    </source>
</reference>
<feature type="binding site" evidence="9">
    <location>
        <position position="248"/>
    </location>
    <ligand>
        <name>Zn(2+)</name>
        <dbReference type="ChEBI" id="CHEBI:29105"/>
        <label>1</label>
    </ligand>
</feature>
<dbReference type="Gene3D" id="3.30.40.10">
    <property type="entry name" value="Zinc/RING finger domain, C3HC4 (zinc finger)"/>
    <property type="match status" value="1"/>
</dbReference>
<dbReference type="AlphaFoldDB" id="A0A6G0ZI02"/>
<name>A0A6G0ZI02_APHCR</name>
<dbReference type="InterPro" id="IPR011011">
    <property type="entry name" value="Znf_FYVE_PHD"/>
</dbReference>
<evidence type="ECO:0000256" key="12">
    <source>
        <dbReference type="SAM" id="MobiDB-lite"/>
    </source>
</evidence>
<evidence type="ECO:0000256" key="10">
    <source>
        <dbReference type="PROSITE-ProRule" id="PRU00146"/>
    </source>
</evidence>
<feature type="region of interest" description="Disordered" evidence="12">
    <location>
        <begin position="140"/>
        <end position="168"/>
    </location>
</feature>
<keyword evidence="3 9" id="KW-0479">Metal-binding</keyword>
<evidence type="ECO:0000256" key="6">
    <source>
        <dbReference type="ARBA" id="ARBA00022853"/>
    </source>
</evidence>
<keyword evidence="15" id="KW-1185">Reference proteome</keyword>
<feature type="binding site" evidence="9">
    <location>
        <position position="224"/>
    </location>
    <ligand>
        <name>Zn(2+)</name>
        <dbReference type="ChEBI" id="CHEBI:29105"/>
        <label>1</label>
    </ligand>
</feature>
<feature type="compositionally biased region" description="Basic residues" evidence="12">
    <location>
        <begin position="144"/>
        <end position="155"/>
    </location>
</feature>
<dbReference type="GO" id="GO:0006355">
    <property type="term" value="P:regulation of DNA-templated transcription"/>
    <property type="evidence" value="ECO:0007669"/>
    <property type="project" value="TreeGrafter"/>
</dbReference>
<organism evidence="14 15">
    <name type="scientific">Aphis craccivora</name>
    <name type="common">Cowpea aphid</name>
    <dbReference type="NCBI Taxonomy" id="307492"/>
    <lineage>
        <taxon>Eukaryota</taxon>
        <taxon>Metazoa</taxon>
        <taxon>Ecdysozoa</taxon>
        <taxon>Arthropoda</taxon>
        <taxon>Hexapoda</taxon>
        <taxon>Insecta</taxon>
        <taxon>Pterygota</taxon>
        <taxon>Neoptera</taxon>
        <taxon>Paraneoptera</taxon>
        <taxon>Hemiptera</taxon>
        <taxon>Sternorrhyncha</taxon>
        <taxon>Aphidomorpha</taxon>
        <taxon>Aphidoidea</taxon>
        <taxon>Aphididae</taxon>
        <taxon>Aphidini</taxon>
        <taxon>Aphis</taxon>
        <taxon>Aphis</taxon>
    </lineage>
</organism>
<evidence type="ECO:0000256" key="8">
    <source>
        <dbReference type="PIRSR" id="PIRSR628651-50"/>
    </source>
</evidence>
<dbReference type="SMART" id="SM00249">
    <property type="entry name" value="PHD"/>
    <property type="match status" value="1"/>
</dbReference>
<feature type="binding site" evidence="9">
    <location>
        <position position="237"/>
    </location>
    <ligand>
        <name>Zn(2+)</name>
        <dbReference type="ChEBI" id="CHEBI:29105"/>
        <label>2</label>
    </ligand>
</feature>
<evidence type="ECO:0000256" key="11">
    <source>
        <dbReference type="RuleBase" id="RU361213"/>
    </source>
</evidence>
<comment type="subunit">
    <text evidence="11">Component of an histone acetyltransferase complex. Interacts with H3K4me3 and to a lesser extent with H3K4me2.</text>
</comment>
<accession>A0A6G0ZI02</accession>
<dbReference type="InterPro" id="IPR028651">
    <property type="entry name" value="ING_fam"/>
</dbReference>
<dbReference type="CDD" id="cd15586">
    <property type="entry name" value="PHD_ING4_5"/>
    <property type="match status" value="1"/>
</dbReference>
<dbReference type="GO" id="GO:0006325">
    <property type="term" value="P:chromatin organization"/>
    <property type="evidence" value="ECO:0007669"/>
    <property type="project" value="UniProtKB-KW"/>
</dbReference>
<evidence type="ECO:0000256" key="3">
    <source>
        <dbReference type="ARBA" id="ARBA00022723"/>
    </source>
</evidence>
<comment type="subcellular location">
    <subcellularLocation>
        <location evidence="1 11">Nucleus</location>
    </subcellularLocation>
</comment>
<feature type="site" description="Histone H3K4me3 binding" evidence="8">
    <location>
        <position position="234"/>
    </location>
</feature>
<proteinExistence type="inferred from homology"/>
<comment type="similarity">
    <text evidence="2 11">Belongs to the ING family.</text>
</comment>
<feature type="site" description="Histone H3K4me3 binding" evidence="8">
    <location>
        <position position="223"/>
    </location>
</feature>
<evidence type="ECO:0000256" key="9">
    <source>
        <dbReference type="PIRSR" id="PIRSR628651-51"/>
    </source>
</evidence>
<keyword evidence="5 9" id="KW-0862">Zinc</keyword>
<evidence type="ECO:0000256" key="7">
    <source>
        <dbReference type="ARBA" id="ARBA00023242"/>
    </source>
</evidence>
<evidence type="ECO:0000256" key="1">
    <source>
        <dbReference type="ARBA" id="ARBA00004123"/>
    </source>
</evidence>
<evidence type="ECO:0000313" key="15">
    <source>
        <dbReference type="Proteomes" id="UP000478052"/>
    </source>
</evidence>
<dbReference type="Proteomes" id="UP000478052">
    <property type="component" value="Unassembled WGS sequence"/>
</dbReference>
<feature type="binding site" evidence="9">
    <location>
        <position position="251"/>
    </location>
    <ligand>
        <name>Zn(2+)</name>
        <dbReference type="ChEBI" id="CHEBI:29105"/>
        <label>1</label>
    </ligand>
</feature>
<dbReference type="InterPro" id="IPR019787">
    <property type="entry name" value="Znf_PHD-finger"/>
</dbReference>
<feature type="binding site" evidence="9">
    <location>
        <position position="226"/>
    </location>
    <ligand>
        <name>Zn(2+)</name>
        <dbReference type="ChEBI" id="CHEBI:29105"/>
        <label>1</label>
    </ligand>
</feature>
<evidence type="ECO:0000256" key="2">
    <source>
        <dbReference type="ARBA" id="ARBA00010210"/>
    </source>
</evidence>
<comment type="caution">
    <text evidence="14">The sequence shown here is derived from an EMBL/GenBank/DDBJ whole genome shotgun (WGS) entry which is preliminary data.</text>
</comment>
<dbReference type="PANTHER" id="PTHR10333">
    <property type="entry name" value="INHIBITOR OF GROWTH PROTEIN"/>
    <property type="match status" value="1"/>
</dbReference>
<dbReference type="SUPFAM" id="SSF57903">
    <property type="entry name" value="FYVE/PHD zinc finger"/>
    <property type="match status" value="1"/>
</dbReference>
<feature type="domain" description="PHD-type" evidence="13">
    <location>
        <begin position="221"/>
        <end position="270"/>
    </location>
</feature>
<keyword evidence="6 11" id="KW-0156">Chromatin regulator</keyword>
<dbReference type="GO" id="GO:0005634">
    <property type="term" value="C:nucleus"/>
    <property type="evidence" value="ECO:0007669"/>
    <property type="project" value="UniProtKB-SubCell"/>
</dbReference>
<feature type="binding site" evidence="9">
    <location>
        <position position="267"/>
    </location>
    <ligand>
        <name>Zn(2+)</name>
        <dbReference type="ChEBI" id="CHEBI:29105"/>
        <label>2</label>
    </ligand>
</feature>
<gene>
    <name evidence="14" type="ORF">FWK35_00009169</name>
</gene>
<dbReference type="FunFam" id="3.30.40.10:FF:000016">
    <property type="entry name" value="Inhibitor of growth protein"/>
    <property type="match status" value="1"/>
</dbReference>
<dbReference type="Pfam" id="PF12998">
    <property type="entry name" value="ING"/>
    <property type="match status" value="1"/>
</dbReference>
<protein>
    <recommendedName>
        <fullName evidence="11">Inhibitor of growth protein</fullName>
    </recommendedName>
</protein>
<dbReference type="SMART" id="SM01408">
    <property type="entry name" value="ING"/>
    <property type="match status" value="1"/>
</dbReference>
<comment type="domain">
    <text evidence="11">The PHD-type zinc finger mediates the binding to H3K4me3.</text>
</comment>
<dbReference type="PANTHER" id="PTHR10333:SF42">
    <property type="entry name" value="INHIBITOR OF GROWTH PROTEIN 5"/>
    <property type="match status" value="1"/>
</dbReference>
<dbReference type="CDD" id="cd16859">
    <property type="entry name" value="ING_ING4_5"/>
    <property type="match status" value="1"/>
</dbReference>
<evidence type="ECO:0000259" key="13">
    <source>
        <dbReference type="PROSITE" id="PS50016"/>
    </source>
</evidence>
<dbReference type="Gene3D" id="6.10.140.1740">
    <property type="match status" value="1"/>
</dbReference>
<sequence length="274" mass="30969">MASAPYLDQYLENLKNLPLELDRNLTLMRDLDSRAQKQMCNIDEMADDYLSNINTYSGDIKKEKKTDIQRQFDKAKALSDDKVQLSIQTYELVDKHIRKLDLELARFEAEIQNRASRTSRNVNESLQERGNYTISKEETVTHKTSTKKQTLRRVAKTSGTSNGGWPQVKIKTPSVSAVSNPINTTNSVTSVVVDTDSVADVGTGVKQSPEVFDMPVDPNEPTYCLCKEVSYGQMIGCDNPDCPIEWFHFPCVKLNTKPKGKWFCPTCMADVKKK</sequence>
<feature type="site" description="Histone H3K4me3 binding" evidence="8">
    <location>
        <position position="246"/>
    </location>
</feature>
<dbReference type="PROSITE" id="PS01359">
    <property type="entry name" value="ZF_PHD_1"/>
    <property type="match status" value="1"/>
</dbReference>
<feature type="binding site" evidence="9">
    <location>
        <position position="242"/>
    </location>
    <ligand>
        <name>Zn(2+)</name>
        <dbReference type="ChEBI" id="CHEBI:29105"/>
        <label>2</label>
    </ligand>
</feature>
<feature type="binding site" evidence="9">
    <location>
        <position position="264"/>
    </location>
    <ligand>
        <name>Zn(2+)</name>
        <dbReference type="ChEBI" id="CHEBI:29105"/>
        <label>2</label>
    </ligand>
</feature>
<evidence type="ECO:0000256" key="4">
    <source>
        <dbReference type="ARBA" id="ARBA00022771"/>
    </source>
</evidence>
<evidence type="ECO:0000256" key="5">
    <source>
        <dbReference type="ARBA" id="ARBA00022833"/>
    </source>
</evidence>
<keyword evidence="7 11" id="KW-0539">Nucleus</keyword>
<dbReference type="PROSITE" id="PS50016">
    <property type="entry name" value="ZF_PHD_2"/>
    <property type="match status" value="1"/>
</dbReference>
<evidence type="ECO:0000313" key="14">
    <source>
        <dbReference type="EMBL" id="KAF0770804.1"/>
    </source>
</evidence>
<dbReference type="InterPro" id="IPR001965">
    <property type="entry name" value="Znf_PHD"/>
</dbReference>
<keyword evidence="4 10" id="KW-0863">Zinc-finger</keyword>
<dbReference type="GO" id="GO:0008270">
    <property type="term" value="F:zinc ion binding"/>
    <property type="evidence" value="ECO:0007669"/>
    <property type="project" value="UniProtKB-KW"/>
</dbReference>